<evidence type="ECO:0000256" key="1">
    <source>
        <dbReference type="SAM" id="Coils"/>
    </source>
</evidence>
<dbReference type="KEGG" id="atm:ANT_25090"/>
<feature type="coiled-coil region" evidence="1">
    <location>
        <begin position="331"/>
        <end position="365"/>
    </location>
</feature>
<sequence length="392" mass="46777">MDLEQLQKRIEWLEGERRKDKAIIDTLEQRLASLEAGLPDVQSKVKELEGEVSRLSTLSTRFDQIDAAILQVRSEFTRTIENIERLRAEYNRDMEKVRQDDLDTFNRAIGELRKNIEILPELRKNLQARVEEDFRLSRLIEGLEVKLVESRRSEEEYRRAQKLIEEAQKQETKRMTDLQGEVSAIRKRLEELRGKVELLSDGSRKLETRLTEIQTAESERRQAQTAFIDKVNMMQVERERIWKDWQSRFEAIERLAQGLDTQAQALDSTHRAVKRAQEAFEEITQKFERRINEITEMQRLTEERFRQEWMTFRADDQKRWTNYTLVQEEQLRENARQNERIQDQLTALQDALQDINDTLHNITQETQKRLQTLLALAHQWMEEYDRTFGRGG</sequence>
<dbReference type="RefSeq" id="WP_013560890.1">
    <property type="nucleotide sequence ID" value="NC_014960.1"/>
</dbReference>
<dbReference type="Proteomes" id="UP000008922">
    <property type="component" value="Chromosome"/>
</dbReference>
<reference evidence="2 3" key="1">
    <citation type="submission" date="2010-12" db="EMBL/GenBank/DDBJ databases">
        <title>Whole genome sequence of Anaerolinea thermophila UNI-1.</title>
        <authorList>
            <person name="Narita-Yamada S."/>
            <person name="Kishi E."/>
            <person name="Watanabe Y."/>
            <person name="Takasaki K."/>
            <person name="Ankai A."/>
            <person name="Oguchi A."/>
            <person name="Fukui S."/>
            <person name="Takahashi M."/>
            <person name="Yashiro I."/>
            <person name="Hosoyama A."/>
            <person name="Sekiguchi Y."/>
            <person name="Hanada S."/>
            <person name="Fujita N."/>
        </authorList>
    </citation>
    <scope>NUCLEOTIDE SEQUENCE [LARGE SCALE GENOMIC DNA]</scope>
    <source>
        <strain evidence="3">DSM 14523 / JCM 11388 / NBRC 100420 / UNI-1</strain>
    </source>
</reference>
<keyword evidence="3" id="KW-1185">Reference proteome</keyword>
<evidence type="ECO:0008006" key="4">
    <source>
        <dbReference type="Google" id="ProtNLM"/>
    </source>
</evidence>
<dbReference type="eggNOG" id="COG4942">
    <property type="taxonomic scope" value="Bacteria"/>
</dbReference>
<name>E8MZI7_ANATU</name>
<feature type="coiled-coil region" evidence="1">
    <location>
        <begin position="150"/>
        <end position="209"/>
    </location>
</feature>
<dbReference type="InParanoid" id="E8MZI7"/>
<dbReference type="OrthoDB" id="149309at2"/>
<dbReference type="Gene3D" id="1.10.287.1490">
    <property type="match status" value="1"/>
</dbReference>
<evidence type="ECO:0000313" key="2">
    <source>
        <dbReference type="EMBL" id="BAJ64535.1"/>
    </source>
</evidence>
<dbReference type="AlphaFoldDB" id="E8MZI7"/>
<keyword evidence="1" id="KW-0175">Coiled coil</keyword>
<protein>
    <recommendedName>
        <fullName evidence="4">Chromosome partition protein Smc</fullName>
    </recommendedName>
</protein>
<proteinExistence type="predicted"/>
<feature type="coiled-coil region" evidence="1">
    <location>
        <begin position="3"/>
        <end position="100"/>
    </location>
</feature>
<organism evidence="2 3">
    <name type="scientific">Anaerolinea thermophila (strain DSM 14523 / JCM 11388 / NBRC 100420 / UNI-1)</name>
    <dbReference type="NCBI Taxonomy" id="926569"/>
    <lineage>
        <taxon>Bacteria</taxon>
        <taxon>Bacillati</taxon>
        <taxon>Chloroflexota</taxon>
        <taxon>Anaerolineae</taxon>
        <taxon>Anaerolineales</taxon>
        <taxon>Anaerolineaceae</taxon>
        <taxon>Anaerolinea</taxon>
    </lineage>
</organism>
<dbReference type="EMBL" id="AP012029">
    <property type="protein sequence ID" value="BAJ64535.1"/>
    <property type="molecule type" value="Genomic_DNA"/>
</dbReference>
<dbReference type="HOGENOM" id="CLU_703295_0_0_0"/>
<dbReference type="STRING" id="926569.ANT_25090"/>
<evidence type="ECO:0000313" key="3">
    <source>
        <dbReference type="Proteomes" id="UP000008922"/>
    </source>
</evidence>
<accession>E8MZI7</accession>
<gene>
    <name evidence="2" type="ordered locus">ANT_25090</name>
</gene>